<feature type="disulfide bond" evidence="6">
    <location>
        <begin position="355"/>
        <end position="364"/>
    </location>
</feature>
<dbReference type="PROSITE" id="PS01186">
    <property type="entry name" value="EGF_2"/>
    <property type="match status" value="1"/>
</dbReference>
<feature type="disulfide bond" evidence="6">
    <location>
        <begin position="332"/>
        <end position="342"/>
    </location>
</feature>
<dbReference type="InterPro" id="IPR018247">
    <property type="entry name" value="EF_Hand_1_Ca_BS"/>
</dbReference>
<evidence type="ECO:0000256" key="3">
    <source>
        <dbReference type="ARBA" id="ARBA00022837"/>
    </source>
</evidence>
<dbReference type="PROSITE" id="PS00018">
    <property type="entry name" value="EF_HAND_1"/>
    <property type="match status" value="1"/>
</dbReference>
<comment type="subcellular location">
    <subcellularLocation>
        <location evidence="1">Secreted</location>
    </subcellularLocation>
</comment>
<dbReference type="PROSITE" id="PS51412">
    <property type="entry name" value="MACPF_2"/>
    <property type="match status" value="1"/>
</dbReference>
<evidence type="ECO:0000256" key="4">
    <source>
        <dbReference type="ARBA" id="ARBA00022852"/>
    </source>
</evidence>
<evidence type="ECO:0000259" key="9">
    <source>
        <dbReference type="PROSITE" id="PS51412"/>
    </source>
</evidence>
<dbReference type="Gene3D" id="1.10.238.10">
    <property type="entry name" value="EF-hand"/>
    <property type="match status" value="1"/>
</dbReference>
<dbReference type="PANTHER" id="PTHR45742:SF8">
    <property type="entry name" value="FLOCCULATION PROTEIN FLO11"/>
    <property type="match status" value="1"/>
</dbReference>
<name>A0A8S2LBB7_9BILA</name>
<keyword evidence="3" id="KW-0106">Calcium</keyword>
<organism evidence="10 11">
    <name type="scientific">Rotaria magnacalcarata</name>
    <dbReference type="NCBI Taxonomy" id="392030"/>
    <lineage>
        <taxon>Eukaryota</taxon>
        <taxon>Metazoa</taxon>
        <taxon>Spiralia</taxon>
        <taxon>Gnathifera</taxon>
        <taxon>Rotifera</taxon>
        <taxon>Eurotatoria</taxon>
        <taxon>Bdelloidea</taxon>
        <taxon>Philodinida</taxon>
        <taxon>Philodinidae</taxon>
        <taxon>Rotaria</taxon>
    </lineage>
</organism>
<dbReference type="PANTHER" id="PTHR45742">
    <property type="entry name" value="COMPLEMENT COMPONENT C6"/>
    <property type="match status" value="1"/>
</dbReference>
<dbReference type="EMBL" id="CAJOBI010001721">
    <property type="protein sequence ID" value="CAF3896118.1"/>
    <property type="molecule type" value="Genomic_DNA"/>
</dbReference>
<comment type="caution">
    <text evidence="10">The sequence shown here is derived from an EMBL/GenBank/DDBJ whole genome shotgun (WGS) entry which is preliminary data.</text>
</comment>
<keyword evidence="6" id="KW-0245">EGF-like domain</keyword>
<dbReference type="PROSITE" id="PS00022">
    <property type="entry name" value="EGF_1"/>
    <property type="match status" value="1"/>
</dbReference>
<evidence type="ECO:0000313" key="11">
    <source>
        <dbReference type="Proteomes" id="UP000676336"/>
    </source>
</evidence>
<evidence type="ECO:0000313" key="10">
    <source>
        <dbReference type="EMBL" id="CAF3896118.1"/>
    </source>
</evidence>
<evidence type="ECO:0000256" key="6">
    <source>
        <dbReference type="PROSITE-ProRule" id="PRU00076"/>
    </source>
</evidence>
<evidence type="ECO:0000256" key="1">
    <source>
        <dbReference type="ARBA" id="ARBA00004613"/>
    </source>
</evidence>
<feature type="domain" description="MACPF" evidence="9">
    <location>
        <begin position="5"/>
        <end position="333"/>
    </location>
</feature>
<feature type="domain" description="EGF-like" evidence="7">
    <location>
        <begin position="328"/>
        <end position="365"/>
    </location>
</feature>
<dbReference type="SMART" id="SM00457">
    <property type="entry name" value="MACPF"/>
    <property type="match status" value="1"/>
</dbReference>
<keyword evidence="4" id="KW-0204">Cytolysis</keyword>
<dbReference type="Proteomes" id="UP000676336">
    <property type="component" value="Unassembled WGS sequence"/>
</dbReference>
<dbReference type="GO" id="GO:0031640">
    <property type="term" value="P:killing of cells of another organism"/>
    <property type="evidence" value="ECO:0007669"/>
    <property type="project" value="UniProtKB-KW"/>
</dbReference>
<dbReference type="InterPro" id="IPR011992">
    <property type="entry name" value="EF-hand-dom_pair"/>
</dbReference>
<dbReference type="PROSITE" id="PS50222">
    <property type="entry name" value="EF_HAND_2"/>
    <property type="match status" value="1"/>
</dbReference>
<accession>A0A8S2LBB7</accession>
<dbReference type="GO" id="GO:0005576">
    <property type="term" value="C:extracellular region"/>
    <property type="evidence" value="ECO:0007669"/>
    <property type="project" value="UniProtKB-SubCell"/>
</dbReference>
<sequence length="751" mass="83726">MPVRPRPKALSDEETLSNSNKIGRGYNLLTGNPVCYTGTCQMEGFARPIFELNYNKKAQGTCTKALIPDNVDIDCLPSVEVQAGTEIISTLEQLQKSTMRGIEVSAGAKYQMASFSYTHSTQTNYMIDQLVKSNTEVIYTTAKVSVIRLSMFEPMINLTSQFRYVIDNLPCCNYTEDETRKYIFDLVFNYFGYAFVTDLMLGGIAQQNMYINKSEVKTIEQKGISTSNEAKIEFYVSLGMKQQSSVNETRHNEFMRHVQKTYATTLGGDSSIQTFTEWSKTVKTNPIIIKFGVKLIFDLLTAKRFPNDPNIVTKKALIESALENYIKNPIYCYNNCSANGQCKPSGYFQFGECQCNDGWTGLDCYTSKPKPVALSGTLCGLESDVACDGQYPANQCSNGWGQTGKPAVPPANYYGCGIPPFPVVGNGNQCAKSETNSATAGIGTICGYVNYGLTVLCDGRNPYSDACPIGYQRSSTASQVFLCYKTDPSVADLPGTMCGRTLHYGMSVKNKPHYNSVTELACGGYYPGRSACPPNYTLRYGLDHRHKNPRICGAQIHNIILTQSFHTQYQEPEQFTLNSDDTIFVKVPGLMFAVSHEQPTVYELHFRGSYRMWNFWYQLFLGFIIDNRILNSNRLLPNNDKHRQSVAADLGESIDAIDSRAGGPLINGPTGGYAFSCAKFDTAYLSREVLFQRFDNGNGILSLTEIDRVVVHWYPEFGTNRQAIIRAYRAADSDRSGFIELEEFQCLIALL</sequence>
<dbReference type="PROSITE" id="PS50026">
    <property type="entry name" value="EGF_3"/>
    <property type="match status" value="1"/>
</dbReference>
<keyword evidence="5 6" id="KW-1015">Disulfide bond</keyword>
<evidence type="ECO:0000256" key="5">
    <source>
        <dbReference type="ARBA" id="ARBA00023157"/>
    </source>
</evidence>
<dbReference type="Pfam" id="PF01823">
    <property type="entry name" value="MACPF"/>
    <property type="match status" value="1"/>
</dbReference>
<dbReference type="SUPFAM" id="SSF47473">
    <property type="entry name" value="EF-hand"/>
    <property type="match status" value="1"/>
</dbReference>
<protein>
    <submittedName>
        <fullName evidence="10">Uncharacterized protein</fullName>
    </submittedName>
</protein>
<keyword evidence="2" id="KW-0964">Secreted</keyword>
<feature type="domain" description="EF-hand" evidence="8">
    <location>
        <begin position="719"/>
        <end position="751"/>
    </location>
</feature>
<dbReference type="AlphaFoldDB" id="A0A8S2LBB7"/>
<dbReference type="InterPro" id="IPR000742">
    <property type="entry name" value="EGF"/>
</dbReference>
<reference evidence="10" key="1">
    <citation type="submission" date="2021-02" db="EMBL/GenBank/DDBJ databases">
        <authorList>
            <person name="Nowell W R."/>
        </authorList>
    </citation>
    <scope>NUCLEOTIDE SEQUENCE</scope>
</reference>
<proteinExistence type="predicted"/>
<dbReference type="InterPro" id="IPR002048">
    <property type="entry name" value="EF_hand_dom"/>
</dbReference>
<gene>
    <name evidence="10" type="ORF">SMN809_LOCUS6385</name>
</gene>
<feature type="disulfide bond" evidence="6">
    <location>
        <begin position="336"/>
        <end position="353"/>
    </location>
</feature>
<evidence type="ECO:0000259" key="8">
    <source>
        <dbReference type="PROSITE" id="PS50222"/>
    </source>
</evidence>
<dbReference type="GO" id="GO:0005509">
    <property type="term" value="F:calcium ion binding"/>
    <property type="evidence" value="ECO:0007669"/>
    <property type="project" value="InterPro"/>
</dbReference>
<evidence type="ECO:0000259" key="7">
    <source>
        <dbReference type="PROSITE" id="PS50026"/>
    </source>
</evidence>
<dbReference type="InterPro" id="IPR020864">
    <property type="entry name" value="MACPF"/>
</dbReference>
<evidence type="ECO:0000256" key="2">
    <source>
        <dbReference type="ARBA" id="ARBA00022525"/>
    </source>
</evidence>